<dbReference type="Gene3D" id="3.50.50.60">
    <property type="entry name" value="FAD/NAD(P)-binding domain"/>
    <property type="match status" value="1"/>
</dbReference>
<dbReference type="EMBL" id="MHIC01000037">
    <property type="protein sequence ID" value="OGY44037.1"/>
    <property type="molecule type" value="Genomic_DNA"/>
</dbReference>
<reference evidence="2 3" key="1">
    <citation type="journal article" date="2016" name="Nat. Commun.">
        <title>Thousands of microbial genomes shed light on interconnected biogeochemical processes in an aquifer system.</title>
        <authorList>
            <person name="Anantharaman K."/>
            <person name="Brown C.T."/>
            <person name="Hug L.A."/>
            <person name="Sharon I."/>
            <person name="Castelle C.J."/>
            <person name="Probst A.J."/>
            <person name="Thomas B.C."/>
            <person name="Singh A."/>
            <person name="Wilkins M.J."/>
            <person name="Karaoz U."/>
            <person name="Brodie E.L."/>
            <person name="Williams K.H."/>
            <person name="Hubbard S.S."/>
            <person name="Banfield J.F."/>
        </authorList>
    </citation>
    <scope>NUCLEOTIDE SEQUENCE [LARGE SCALE GENOMIC DNA]</scope>
</reference>
<dbReference type="PANTHER" id="PTHR21197:SF0">
    <property type="entry name" value="UDP-GALACTOPYRANOSE MUTASE"/>
    <property type="match status" value="1"/>
</dbReference>
<organism evidence="2 3">
    <name type="scientific">Candidatus Buchananbacteria bacterium RIFCSPHIGHO2_01_FULL_39_8</name>
    <dbReference type="NCBI Taxonomy" id="1797533"/>
    <lineage>
        <taxon>Bacteria</taxon>
        <taxon>Candidatus Buchananiibacteriota</taxon>
    </lineage>
</organism>
<dbReference type="STRING" id="1797533.A2731_03055"/>
<dbReference type="InterPro" id="IPR036188">
    <property type="entry name" value="FAD/NAD-bd_sf"/>
</dbReference>
<dbReference type="Proteomes" id="UP000176241">
    <property type="component" value="Unassembled WGS sequence"/>
</dbReference>
<dbReference type="GO" id="GO:0050660">
    <property type="term" value="F:flavin adenine dinucleotide binding"/>
    <property type="evidence" value="ECO:0007669"/>
    <property type="project" value="TreeGrafter"/>
</dbReference>
<dbReference type="PANTHER" id="PTHR21197">
    <property type="entry name" value="UDP-GALACTOPYRANOSE MUTASE"/>
    <property type="match status" value="1"/>
</dbReference>
<proteinExistence type="predicted"/>
<comment type="caution">
    <text evidence="2">The sequence shown here is derived from an EMBL/GenBank/DDBJ whole genome shotgun (WGS) entry which is preliminary data.</text>
</comment>
<evidence type="ECO:0000313" key="3">
    <source>
        <dbReference type="Proteomes" id="UP000176241"/>
    </source>
</evidence>
<dbReference type="NCBIfam" id="NF005545">
    <property type="entry name" value="PRK07208.1-1"/>
    <property type="match status" value="1"/>
</dbReference>
<dbReference type="AlphaFoldDB" id="A0A1G1XXN2"/>
<gene>
    <name evidence="2" type="ORF">A2731_03055</name>
</gene>
<feature type="domain" description="Amine oxidase" evidence="1">
    <location>
        <begin position="14"/>
        <end position="459"/>
    </location>
</feature>
<protein>
    <recommendedName>
        <fullName evidence="1">Amine oxidase domain-containing protein</fullName>
    </recommendedName>
</protein>
<evidence type="ECO:0000313" key="2">
    <source>
        <dbReference type="EMBL" id="OGY44037.1"/>
    </source>
</evidence>
<dbReference type="GO" id="GO:0005829">
    <property type="term" value="C:cytosol"/>
    <property type="evidence" value="ECO:0007669"/>
    <property type="project" value="TreeGrafter"/>
</dbReference>
<evidence type="ECO:0000259" key="1">
    <source>
        <dbReference type="Pfam" id="PF01593"/>
    </source>
</evidence>
<dbReference type="SUPFAM" id="SSF51971">
    <property type="entry name" value="Nucleotide-binding domain"/>
    <property type="match status" value="1"/>
</dbReference>
<sequence>MSVKTAVIIGAGPAGLTAAYELVNRTQIKPIIFEMTGDIGGISKTVNYKGNRIDIGGHRFFSKSDQVMKWWQNILPIEKSAENINGPSVQKTDQVMLVRKRLSRIFFLKKFFNYPISLNFNTLSNLGWVRVAKIGFSYFKARLLPIKPEKSLEDFFINRFGRELYLTFFKDYTQKVWGQPCERIKPEWGAQRVKGLSISKAIFHFLNNIFLKSSSVNQKKTETSLIEQFLYPKFGPGQLWQTVAKIIEQKGGELHLKHRVVGFKNQGNRITAVEVLDETTGQRVTYAADYFFSSMPVKDLIEFLGDSVPPAVIEVARGLVYRDFITVGLLLKQLKIKNGASDNLIADNWIYIQEREVKLGRLQIFNNWSPYLVKDQNTVWIGLEYFCNEGDELWSKGDSEFIDFAINELAQIGIIDKADVSDSTIIRMPKTYPAYFGTYDQFGIIREFTDQIENLFLIGRNGMHRYNNQDHSMLTAMTAVGNVINNIKTKDNIWSVNTEQDYHES</sequence>
<dbReference type="NCBIfam" id="NF005546">
    <property type="entry name" value="PRK07208.1-2"/>
    <property type="match status" value="1"/>
</dbReference>
<dbReference type="InterPro" id="IPR002937">
    <property type="entry name" value="Amino_oxidase"/>
</dbReference>
<name>A0A1G1XXN2_9BACT</name>
<dbReference type="GO" id="GO:0016491">
    <property type="term" value="F:oxidoreductase activity"/>
    <property type="evidence" value="ECO:0007669"/>
    <property type="project" value="InterPro"/>
</dbReference>
<dbReference type="Pfam" id="PF01593">
    <property type="entry name" value="Amino_oxidase"/>
    <property type="match status" value="1"/>
</dbReference>
<dbReference type="NCBIfam" id="NF005548">
    <property type="entry name" value="PRK07208.1-4"/>
    <property type="match status" value="1"/>
</dbReference>
<accession>A0A1G1XXN2</accession>
<dbReference type="GO" id="GO:0008767">
    <property type="term" value="F:UDP-galactopyranose mutase activity"/>
    <property type="evidence" value="ECO:0007669"/>
    <property type="project" value="TreeGrafter"/>
</dbReference>